<dbReference type="Proteomes" id="UP000199444">
    <property type="component" value="Unassembled WGS sequence"/>
</dbReference>
<dbReference type="RefSeq" id="WP_175559475.1">
    <property type="nucleotide sequence ID" value="NZ_FNKD01000002.1"/>
</dbReference>
<keyword evidence="2" id="KW-1185">Reference proteome</keyword>
<reference evidence="1 2" key="1">
    <citation type="submission" date="2016-10" db="EMBL/GenBank/DDBJ databases">
        <authorList>
            <person name="de Groot N.N."/>
        </authorList>
    </citation>
    <scope>NUCLEOTIDE SEQUENCE [LARGE SCALE GENOMIC DNA]</scope>
    <source>
        <strain evidence="1 2">CGMCC 1.10449</strain>
    </source>
</reference>
<evidence type="ECO:0000313" key="2">
    <source>
        <dbReference type="Proteomes" id="UP000199444"/>
    </source>
</evidence>
<name>A0A1H1C2I7_9BACI</name>
<dbReference type="EMBL" id="FNKD01000002">
    <property type="protein sequence ID" value="SDQ58398.1"/>
    <property type="molecule type" value="Genomic_DNA"/>
</dbReference>
<dbReference type="STRING" id="553311.SAMN05216231_2040"/>
<accession>A0A1H1C2I7</accession>
<dbReference type="Pfam" id="PF10747">
    <property type="entry name" value="SirA"/>
    <property type="match status" value="1"/>
</dbReference>
<proteinExistence type="predicted"/>
<dbReference type="AlphaFoldDB" id="A0A1H1C2I7"/>
<dbReference type="InterPro" id="IPR038449">
    <property type="entry name" value="SirA_sf"/>
</dbReference>
<sequence>MNHYSIYWIKEEFAHHFFHNSEVLYRFIKEYQMNKNREDLERQYEYITLDFPKSSLISHITNNHPNNSNMKVEGNRLKIYKDIQYISLHIQKKKINFRSEMIHDAEELLFPALRLFQPYLFIVGNDLRNYGWISPVIQGKKNKTGQVLYSYL</sequence>
<dbReference type="InterPro" id="IPR019683">
    <property type="entry name" value="SirA"/>
</dbReference>
<protein>
    <recommendedName>
        <fullName evidence="3">Sporulation inhibitor of replication protein SirA</fullName>
    </recommendedName>
</protein>
<evidence type="ECO:0008006" key="3">
    <source>
        <dbReference type="Google" id="ProtNLM"/>
    </source>
</evidence>
<gene>
    <name evidence="1" type="ORF">SAMN05216231_2040</name>
</gene>
<organism evidence="1 2">
    <name type="scientific">Virgibacillus salinus</name>
    <dbReference type="NCBI Taxonomy" id="553311"/>
    <lineage>
        <taxon>Bacteria</taxon>
        <taxon>Bacillati</taxon>
        <taxon>Bacillota</taxon>
        <taxon>Bacilli</taxon>
        <taxon>Bacillales</taxon>
        <taxon>Bacillaceae</taxon>
        <taxon>Virgibacillus</taxon>
    </lineage>
</organism>
<evidence type="ECO:0000313" key="1">
    <source>
        <dbReference type="EMBL" id="SDQ58398.1"/>
    </source>
</evidence>
<dbReference type="Gene3D" id="3.30.310.250">
    <property type="entry name" value="Sporulation inhibitor of replication protein SirA"/>
    <property type="match status" value="1"/>
</dbReference>